<dbReference type="GO" id="GO:0005524">
    <property type="term" value="F:ATP binding"/>
    <property type="evidence" value="ECO:0007669"/>
    <property type="project" value="InterPro"/>
</dbReference>
<sequence length="370" mass="41568">MSRTSVNKVFITVLIAFVIFSIIVMRNFFHKVSTISPEDAKRISELQEVIVNLQQQIAVAESKEQALRVEIESIEGKRQNEKNDHLQESFSDSLQELPDQIGVGNLLTCKHIDAIKVLKTIAQGHTKYVQEGVLGVQRMAIKSANTESKTVQECKDEGVHTKDGECYLLANYKVLKEIMVLRQLQHKNIVRLLGMCVRSENSSPIITERGVTLVVEMGEPVQLHKLVEKPWPSRVQICMQLAGLLEYLADSPMGSIALPDLRDEQFIMVGNSIKLSDVDDIHAAEPKCDANMKCLYKGKETRIQCQSNMKCAGMNAYSNLQRMTTEFFSPLLKEDCPKEKQTAVDDILVHVPSGTVDGEMLERQLEGLLK</sequence>
<dbReference type="PROSITE" id="PS50011">
    <property type="entry name" value="PROTEIN_KINASE_DOM"/>
    <property type="match status" value="1"/>
</dbReference>
<dbReference type="InterPro" id="IPR000719">
    <property type="entry name" value="Prot_kinase_dom"/>
</dbReference>
<protein>
    <submittedName>
        <fullName evidence="4">Extracellular tyrosine-protein kinase PKDCC</fullName>
    </submittedName>
</protein>
<dbReference type="OrthoDB" id="4062651at2759"/>
<dbReference type="SMART" id="SM00219">
    <property type="entry name" value="TyrKc"/>
    <property type="match status" value="1"/>
</dbReference>
<keyword evidence="5" id="KW-1185">Reference proteome</keyword>
<dbReference type="InterPro" id="IPR011009">
    <property type="entry name" value="Kinase-like_dom_sf"/>
</dbReference>
<evidence type="ECO:0000259" key="3">
    <source>
        <dbReference type="PROSITE" id="PS50011"/>
    </source>
</evidence>
<comment type="caution">
    <text evidence="4">The sequence shown here is derived from an EMBL/GenBank/DDBJ whole genome shotgun (WGS) entry which is preliminary data.</text>
</comment>
<feature type="transmembrane region" description="Helical" evidence="2">
    <location>
        <begin position="9"/>
        <end position="29"/>
    </location>
</feature>
<dbReference type="InterPro" id="IPR042983">
    <property type="entry name" value="PKDCC"/>
</dbReference>
<name>A0A9Q1CFK2_HOLLE</name>
<dbReference type="PANTHER" id="PTHR46448:SF1">
    <property type="entry name" value="PROTEIN KINASE DOMAIN-CONTAINING PROTEIN"/>
    <property type="match status" value="1"/>
</dbReference>
<dbReference type="Pfam" id="PF07714">
    <property type="entry name" value="PK_Tyr_Ser-Thr"/>
    <property type="match status" value="1"/>
</dbReference>
<dbReference type="PANTHER" id="PTHR46448">
    <property type="entry name" value="PROTEIN KINASE DOMAIN-CONTAINING PROTEIN"/>
    <property type="match status" value="1"/>
</dbReference>
<dbReference type="SUPFAM" id="SSF56112">
    <property type="entry name" value="Protein kinase-like (PK-like)"/>
    <property type="match status" value="1"/>
</dbReference>
<dbReference type="InterPro" id="IPR001245">
    <property type="entry name" value="Ser-Thr/Tyr_kinase_cat_dom"/>
</dbReference>
<reference evidence="4" key="1">
    <citation type="submission" date="2021-10" db="EMBL/GenBank/DDBJ databases">
        <title>Tropical sea cucumber genome reveals ecological adaptation and Cuvierian tubules defense mechanism.</title>
        <authorList>
            <person name="Chen T."/>
        </authorList>
    </citation>
    <scope>NUCLEOTIDE SEQUENCE</scope>
    <source>
        <strain evidence="4">Nanhai2018</strain>
        <tissue evidence="4">Muscle</tissue>
    </source>
</reference>
<evidence type="ECO:0000256" key="1">
    <source>
        <dbReference type="SAM" id="Coils"/>
    </source>
</evidence>
<keyword evidence="4" id="KW-0808">Transferase</keyword>
<evidence type="ECO:0000313" key="4">
    <source>
        <dbReference type="EMBL" id="KAJ8044046.1"/>
    </source>
</evidence>
<keyword evidence="1" id="KW-0175">Coiled coil</keyword>
<keyword evidence="2" id="KW-0472">Membrane</keyword>
<evidence type="ECO:0000313" key="5">
    <source>
        <dbReference type="Proteomes" id="UP001152320"/>
    </source>
</evidence>
<accession>A0A9Q1CFK2</accession>
<keyword evidence="4" id="KW-0418">Kinase</keyword>
<proteinExistence type="predicted"/>
<feature type="domain" description="Protein kinase" evidence="3">
    <location>
        <begin position="115"/>
        <end position="370"/>
    </location>
</feature>
<dbReference type="GO" id="GO:0004715">
    <property type="term" value="F:non-membrane spanning protein tyrosine kinase activity"/>
    <property type="evidence" value="ECO:0007669"/>
    <property type="project" value="InterPro"/>
</dbReference>
<keyword evidence="2" id="KW-1133">Transmembrane helix</keyword>
<keyword evidence="2" id="KW-0812">Transmembrane</keyword>
<evidence type="ECO:0000256" key="2">
    <source>
        <dbReference type="SAM" id="Phobius"/>
    </source>
</evidence>
<gene>
    <name evidence="4" type="ORF">HOLleu_11395</name>
</gene>
<dbReference type="AlphaFoldDB" id="A0A9Q1CFK2"/>
<dbReference type="Gene3D" id="1.10.510.10">
    <property type="entry name" value="Transferase(Phosphotransferase) domain 1"/>
    <property type="match status" value="1"/>
</dbReference>
<dbReference type="Proteomes" id="UP001152320">
    <property type="component" value="Chromosome 4"/>
</dbReference>
<dbReference type="GO" id="GO:0001501">
    <property type="term" value="P:skeletal system development"/>
    <property type="evidence" value="ECO:0007669"/>
    <property type="project" value="TreeGrafter"/>
</dbReference>
<organism evidence="4 5">
    <name type="scientific">Holothuria leucospilota</name>
    <name type="common">Black long sea cucumber</name>
    <name type="synonym">Mertensiothuria leucospilota</name>
    <dbReference type="NCBI Taxonomy" id="206669"/>
    <lineage>
        <taxon>Eukaryota</taxon>
        <taxon>Metazoa</taxon>
        <taxon>Echinodermata</taxon>
        <taxon>Eleutherozoa</taxon>
        <taxon>Echinozoa</taxon>
        <taxon>Holothuroidea</taxon>
        <taxon>Aspidochirotacea</taxon>
        <taxon>Aspidochirotida</taxon>
        <taxon>Holothuriidae</taxon>
        <taxon>Holothuria</taxon>
    </lineage>
</organism>
<dbReference type="GO" id="GO:0005576">
    <property type="term" value="C:extracellular region"/>
    <property type="evidence" value="ECO:0007669"/>
    <property type="project" value="TreeGrafter"/>
</dbReference>
<dbReference type="InterPro" id="IPR020635">
    <property type="entry name" value="Tyr_kinase_cat_dom"/>
</dbReference>
<dbReference type="EMBL" id="JAIZAY010000004">
    <property type="protein sequence ID" value="KAJ8044046.1"/>
    <property type="molecule type" value="Genomic_DNA"/>
</dbReference>
<feature type="coiled-coil region" evidence="1">
    <location>
        <begin position="43"/>
        <end position="84"/>
    </location>
</feature>